<comment type="caution">
    <text evidence="2">The sequence shown here is derived from an EMBL/GenBank/DDBJ whole genome shotgun (WGS) entry which is preliminary data.</text>
</comment>
<feature type="domain" description="DUF6546" evidence="1">
    <location>
        <begin position="212"/>
        <end position="383"/>
    </location>
</feature>
<reference evidence="2 3" key="1">
    <citation type="submission" date="2019-06" db="EMBL/GenBank/DDBJ databases">
        <authorList>
            <person name="Broberg M."/>
        </authorList>
    </citation>
    <scope>NUCLEOTIDE SEQUENCE [LARGE SCALE GENOMIC DNA]</scope>
</reference>
<name>A0ABY6UM46_BIOOC</name>
<dbReference type="Pfam" id="PF20183">
    <property type="entry name" value="DUF6546"/>
    <property type="match status" value="1"/>
</dbReference>
<proteinExistence type="predicted"/>
<accession>A0ABY6UM46</accession>
<protein>
    <recommendedName>
        <fullName evidence="1">DUF6546 domain-containing protein</fullName>
    </recommendedName>
</protein>
<keyword evidence="3" id="KW-1185">Reference proteome</keyword>
<sequence length="412" mass="47658">MTEAWGWGSLPAEIRNQILEDIAKQRHRGWASFASVSREWQAVLEPKNFLTLKLGTSRLDDLERMTTRSAHLVRHVLLHIELPRYDCYRETVSRASHYNKDYNNMVKDAIVKLFWVLTTWKPRDRLVLELGVSQPSDAEHRCQPRLFEPGASFHVRMNGWSDGNQTEIPSRGTIERFFSPLFHSPPAWLAEVPAVTHLVMRRRFRRHMHPAGVRHFPDHRALVQALASRSRRLEHLSVSYMINARQFFESCRPSYKWDSLQSLALTSPVLTPSEDREPVTKLLLAASQAAGRMPKLEDLVLWNGKRGECCAFIYHRDEYSRGDEGSEATLTWRGTWYFNLNDVVASWEKVARIRLEQERLQEDIIHSHGDAIYHLRLPRDVIDPESLLEIRREGTRGAAAGFHGVIGEDTEL</sequence>
<evidence type="ECO:0000259" key="1">
    <source>
        <dbReference type="Pfam" id="PF20183"/>
    </source>
</evidence>
<evidence type="ECO:0000313" key="2">
    <source>
        <dbReference type="EMBL" id="VUC32249.1"/>
    </source>
</evidence>
<dbReference type="EMBL" id="CABFNS010000848">
    <property type="protein sequence ID" value="VUC32249.1"/>
    <property type="molecule type" value="Genomic_DNA"/>
</dbReference>
<evidence type="ECO:0000313" key="3">
    <source>
        <dbReference type="Proteomes" id="UP000766486"/>
    </source>
</evidence>
<organism evidence="2 3">
    <name type="scientific">Bionectria ochroleuca</name>
    <name type="common">Gliocladium roseum</name>
    <dbReference type="NCBI Taxonomy" id="29856"/>
    <lineage>
        <taxon>Eukaryota</taxon>
        <taxon>Fungi</taxon>
        <taxon>Dikarya</taxon>
        <taxon>Ascomycota</taxon>
        <taxon>Pezizomycotina</taxon>
        <taxon>Sordariomycetes</taxon>
        <taxon>Hypocreomycetidae</taxon>
        <taxon>Hypocreales</taxon>
        <taxon>Bionectriaceae</taxon>
        <taxon>Clonostachys</taxon>
    </lineage>
</organism>
<gene>
    <name evidence="2" type="ORF">CLO192961_LOCUS324606</name>
</gene>
<dbReference type="Proteomes" id="UP000766486">
    <property type="component" value="Unassembled WGS sequence"/>
</dbReference>
<dbReference type="InterPro" id="IPR046676">
    <property type="entry name" value="DUF6546"/>
</dbReference>